<dbReference type="InterPro" id="IPR043749">
    <property type="entry name" value="DUF5694"/>
</dbReference>
<keyword evidence="2" id="KW-1185">Reference proteome</keyword>
<dbReference type="EMBL" id="JAVDQA010000012">
    <property type="protein sequence ID" value="MDR6302192.1"/>
    <property type="molecule type" value="Genomic_DNA"/>
</dbReference>
<gene>
    <name evidence="1" type="ORF">GGR31_002871</name>
</gene>
<evidence type="ECO:0000313" key="2">
    <source>
        <dbReference type="Proteomes" id="UP001257659"/>
    </source>
</evidence>
<name>A0ABU1KCJ9_9FLAO</name>
<evidence type="ECO:0008006" key="3">
    <source>
        <dbReference type="Google" id="ProtNLM"/>
    </source>
</evidence>
<sequence length="269" mass="31278">MRITLIITVLLSIQLQAQELKDPIKFENTVKVLNMGTFHMGYTPDATTTEFDEHDQRNIEEVHQIAQSIAEFKPTVIIVETLPDNNEVLENSYKEYQQNPGLNFKNPSEVELLAFEVGRLAGANRIYGIDFKEGYNYRIGEKINNNYGFETYQKYFSVLDSLQKQYPEEKMSLLQKLQINNNPIYKDMLLNLNADMLTHISTEGNAEGADEAAKFYHRNLVMYSNLNQIELDENDRVFILMGATHTAFFDMWLKRSPKYETINIDMYLE</sequence>
<proteinExistence type="predicted"/>
<dbReference type="Pfam" id="PF18950">
    <property type="entry name" value="DUF5694"/>
    <property type="match status" value="1"/>
</dbReference>
<accession>A0ABU1KCJ9</accession>
<dbReference type="RefSeq" id="WP_309730580.1">
    <property type="nucleotide sequence ID" value="NZ_JAVDQA010000012.1"/>
</dbReference>
<organism evidence="1 2">
    <name type="scientific">Mesonia maritima</name>
    <dbReference type="NCBI Taxonomy" id="1793873"/>
    <lineage>
        <taxon>Bacteria</taxon>
        <taxon>Pseudomonadati</taxon>
        <taxon>Bacteroidota</taxon>
        <taxon>Flavobacteriia</taxon>
        <taxon>Flavobacteriales</taxon>
        <taxon>Flavobacteriaceae</taxon>
        <taxon>Mesonia</taxon>
    </lineage>
</organism>
<protein>
    <recommendedName>
        <fullName evidence="3">TraB/GumN family protein</fullName>
    </recommendedName>
</protein>
<comment type="caution">
    <text evidence="1">The sequence shown here is derived from an EMBL/GenBank/DDBJ whole genome shotgun (WGS) entry which is preliminary data.</text>
</comment>
<evidence type="ECO:0000313" key="1">
    <source>
        <dbReference type="EMBL" id="MDR6302192.1"/>
    </source>
</evidence>
<dbReference type="Proteomes" id="UP001257659">
    <property type="component" value="Unassembled WGS sequence"/>
</dbReference>
<reference evidence="1 2" key="1">
    <citation type="submission" date="2023-07" db="EMBL/GenBank/DDBJ databases">
        <title>Genomic Encyclopedia of Type Strains, Phase IV (KMG-IV): sequencing the most valuable type-strain genomes for metagenomic binning, comparative biology and taxonomic classification.</title>
        <authorList>
            <person name="Goeker M."/>
        </authorList>
    </citation>
    <scope>NUCLEOTIDE SEQUENCE [LARGE SCALE GENOMIC DNA]</scope>
    <source>
        <strain evidence="1 2">DSM 102814</strain>
    </source>
</reference>